<comment type="caution">
    <text evidence="1">The sequence shown here is derived from an EMBL/GenBank/DDBJ whole genome shotgun (WGS) entry which is preliminary data.</text>
</comment>
<evidence type="ECO:0000313" key="1">
    <source>
        <dbReference type="EMBL" id="EWM54971.1"/>
    </source>
</evidence>
<keyword evidence="2" id="KW-1185">Reference proteome</keyword>
<evidence type="ECO:0000313" key="2">
    <source>
        <dbReference type="Proteomes" id="UP000019365"/>
    </source>
</evidence>
<name>W7UIA0_RUMFL</name>
<dbReference type="PATRIC" id="fig|1341157.4.peg.311"/>
<sequence length="106" mass="11989">MANSIRYSEGTDSVVNTAAKIDSLNDDFYSEYTEFYSTIEGDLMSNWKGEDSETFRQRANDVKPHFESMKDVISEYATFLRNTANAHEARMEDSKDQVGSSCAFGD</sequence>
<protein>
    <recommendedName>
        <fullName evidence="3">ESAT-6-like protein</fullName>
    </recommendedName>
</protein>
<reference evidence="1 2" key="1">
    <citation type="journal article" date="2014" name="PLoS ONE">
        <title>Rumen cellulosomics: divergent fiber-degrading strategies revealed by comparative genome-wide analysis of six ruminococcal strains.</title>
        <authorList>
            <person name="Dassa B."/>
            <person name="Borovok I."/>
            <person name="Ruimy-Israeli V."/>
            <person name="Lamed R."/>
            <person name="Flint H.J."/>
            <person name="Duncan S.H."/>
            <person name="Henrissat B."/>
            <person name="Coutinho P."/>
            <person name="Morrison M."/>
            <person name="Mosoni P."/>
            <person name="Yeoman C.J."/>
            <person name="White B.A."/>
            <person name="Bayer E.A."/>
        </authorList>
    </citation>
    <scope>NUCLEOTIDE SEQUENCE [LARGE SCALE GENOMIC DNA]</scope>
    <source>
        <strain evidence="1 2">007c</strain>
    </source>
</reference>
<dbReference type="EMBL" id="ATAX01000007">
    <property type="protein sequence ID" value="EWM54971.1"/>
    <property type="molecule type" value="Genomic_DNA"/>
</dbReference>
<dbReference type="Proteomes" id="UP000019365">
    <property type="component" value="Unassembled WGS sequence"/>
</dbReference>
<dbReference type="Gene3D" id="1.10.287.1060">
    <property type="entry name" value="ESAT-6-like"/>
    <property type="match status" value="1"/>
</dbReference>
<dbReference type="SUPFAM" id="SSF140453">
    <property type="entry name" value="EsxAB dimer-like"/>
    <property type="match status" value="1"/>
</dbReference>
<gene>
    <name evidence="1" type="ORF">RF007C_02970</name>
</gene>
<organism evidence="1 2">
    <name type="scientific">Ruminococcus flavefaciens 007c</name>
    <dbReference type="NCBI Taxonomy" id="1341157"/>
    <lineage>
        <taxon>Bacteria</taxon>
        <taxon>Bacillati</taxon>
        <taxon>Bacillota</taxon>
        <taxon>Clostridia</taxon>
        <taxon>Eubacteriales</taxon>
        <taxon>Oscillospiraceae</taxon>
        <taxon>Ruminococcus</taxon>
    </lineage>
</organism>
<evidence type="ECO:0008006" key="3">
    <source>
        <dbReference type="Google" id="ProtNLM"/>
    </source>
</evidence>
<dbReference type="InterPro" id="IPR036689">
    <property type="entry name" value="ESAT-6-like_sf"/>
</dbReference>
<dbReference type="OrthoDB" id="1832113at2"/>
<dbReference type="AlphaFoldDB" id="W7UIA0"/>
<proteinExistence type="predicted"/>
<accession>W7UIA0</accession>
<dbReference type="RefSeq" id="WP_019679394.1">
    <property type="nucleotide sequence ID" value="NZ_ATAX01000007.1"/>
</dbReference>